<organism evidence="1 2">
    <name type="scientific">Naganishia adeliensis</name>
    <dbReference type="NCBI Taxonomy" id="92952"/>
    <lineage>
        <taxon>Eukaryota</taxon>
        <taxon>Fungi</taxon>
        <taxon>Dikarya</taxon>
        <taxon>Basidiomycota</taxon>
        <taxon>Agaricomycotina</taxon>
        <taxon>Tremellomycetes</taxon>
        <taxon>Filobasidiales</taxon>
        <taxon>Filobasidiaceae</taxon>
        <taxon>Naganishia</taxon>
    </lineage>
</organism>
<comment type="caution">
    <text evidence="1">The sequence shown here is derived from an EMBL/GenBank/DDBJ whole genome shotgun (WGS) entry which is preliminary data.</text>
</comment>
<proteinExistence type="predicted"/>
<keyword evidence="2" id="KW-1185">Reference proteome</keyword>
<gene>
    <name evidence="1" type="ORF">QFC20_000099</name>
</gene>
<dbReference type="EMBL" id="JASBWS010000001">
    <property type="protein sequence ID" value="KAJ9117819.1"/>
    <property type="molecule type" value="Genomic_DNA"/>
</dbReference>
<protein>
    <submittedName>
        <fullName evidence="1">Uncharacterized protein</fullName>
    </submittedName>
</protein>
<sequence>MTTTSPLVHPPFGVNAVPFEPSANASGSRLGPAPSARGGRNRRGRGNGRPQDSMDHGNQNNLPQPGQGEYLATPRAPSVPAQRNNRRQPRAPGLAKPDEQRQRSRNPANEPAVTGDHQRGGVAGNADGAVGGFIHNGENGTVTASSSGQPPREDRPPRNRNRNNRNKKPTNVEGQPSGPSLADNAPQGRLPKTNPRGQSRGPPKPPVTGRRAAFGGKLSSYAQTQGNHDADAENQFEEAQDRAMMGYSSVDRRAVFGMTKEADDLASRLIRGLTTRPFLECPICFSELLPAQAIWSCLPTYSTAEPTATDTTCCYTPFHLSCMQDWSSRSLKEAREKARDRPAGDQSPVTWRCPGCQKHRETTVTNYQCFCGRIKHLKATAENRGSGSIAVPHSCGQSCSRKRNYCNHPCPLPCHPGPCPPCNVSLVIPCASHGHPLTVKCSTVHGANGQAPTCDELCNRVQDCGCAEHRCVEPCHEGPCQECTVKEDVLCFCGKEEKSVKCGWKREDEIECGVREGGEERTWRARFGCGRECGRLYDCGEHECHETCHPHPIDPLPCPRSPEFVTHCPCTQTPLVDFVTRPRQKCTDPIPTCGKPCPRPRSGCEHACGRPCHEGDCPPCEANVIAVCRCGESKITMKCWERKEMDETDEMVLCDRVCHALRSCGRHECSRICCPLAYKAKTKGKKRELTLAEEDEGGLHTCPLVCGKLLSCGVHTCPQLDHKGPCGRCLEASYDELACACGRTVMQPPIRCGAVIECTYPCHRPPPSCGHPKTPHTCHESDACPPCPYLTSKSCACGKNPAVKNVRCSQEKVSCGAVCGALLDCGYHHCEKSCHSPGECESCHQVCRKPKKLCKHPCTAICHAPASCPEDDPCTTSVIQSCPCGHLQQRATCGACLSNPTSKEQVQLKCVTECAQRQRNARLAEALGIKPTERLVEYPAELKAFATANHHFAQGLEKMFSDFFMGPRQAMVLPHMPLSKRQFATNLAEVYRFGTELVDAEPNRSVSIRRRIDSRIPNPTLSSIVVPPTNVKRPLGGLGDFKRPSVGPASTSLPPTVAPTPRAWGARSLAPSAASSPRPSPAPSPTIRASDQRLAPLPTRPVVRPIAPPAPVDESARDWDDSDEEA</sequence>
<reference evidence="1" key="1">
    <citation type="submission" date="2023-04" db="EMBL/GenBank/DDBJ databases">
        <title>Draft Genome sequencing of Naganishia species isolated from polar environments using Oxford Nanopore Technology.</title>
        <authorList>
            <person name="Leo P."/>
            <person name="Venkateswaran K."/>
        </authorList>
    </citation>
    <scope>NUCLEOTIDE SEQUENCE</scope>
    <source>
        <strain evidence="1">MNA-CCFEE 5262</strain>
    </source>
</reference>
<dbReference type="Proteomes" id="UP001230649">
    <property type="component" value="Unassembled WGS sequence"/>
</dbReference>
<accession>A0ACC2X178</accession>
<evidence type="ECO:0000313" key="1">
    <source>
        <dbReference type="EMBL" id="KAJ9117819.1"/>
    </source>
</evidence>
<evidence type="ECO:0000313" key="2">
    <source>
        <dbReference type="Proteomes" id="UP001230649"/>
    </source>
</evidence>
<name>A0ACC2X178_9TREE</name>